<gene>
    <name evidence="3" type="ORF">LTR62_003584</name>
</gene>
<dbReference type="AlphaFoldDB" id="A0AAN7TRQ8"/>
<keyword evidence="1" id="KW-0539">Nucleus</keyword>
<evidence type="ECO:0000313" key="4">
    <source>
        <dbReference type="Proteomes" id="UP001310890"/>
    </source>
</evidence>
<dbReference type="InterPro" id="IPR007219">
    <property type="entry name" value="XnlR_reg_dom"/>
</dbReference>
<reference evidence="3" key="1">
    <citation type="submission" date="2023-08" db="EMBL/GenBank/DDBJ databases">
        <title>Black Yeasts Isolated from many extreme environments.</title>
        <authorList>
            <person name="Coleine C."/>
            <person name="Stajich J.E."/>
            <person name="Selbmann L."/>
        </authorList>
    </citation>
    <scope>NUCLEOTIDE SEQUENCE</scope>
    <source>
        <strain evidence="3">CCFEE 5401</strain>
    </source>
</reference>
<dbReference type="CDD" id="cd12148">
    <property type="entry name" value="fungal_TF_MHR"/>
    <property type="match status" value="1"/>
</dbReference>
<dbReference type="GO" id="GO:0006351">
    <property type="term" value="P:DNA-templated transcription"/>
    <property type="evidence" value="ECO:0007669"/>
    <property type="project" value="InterPro"/>
</dbReference>
<comment type="caution">
    <text evidence="3">The sequence shown here is derived from an EMBL/GenBank/DDBJ whole genome shotgun (WGS) entry which is preliminary data.</text>
</comment>
<dbReference type="PANTHER" id="PTHR47431">
    <property type="entry name" value="ZN(II)2CYS6 TRANSCRIPTION FACTOR (EUROFUNG)-RELATED"/>
    <property type="match status" value="1"/>
</dbReference>
<dbReference type="EMBL" id="JAVRRL010000025">
    <property type="protein sequence ID" value="KAK5113248.1"/>
    <property type="molecule type" value="Genomic_DNA"/>
</dbReference>
<dbReference type="PANTHER" id="PTHR47431:SF2">
    <property type="entry name" value="ZN(II)2CYS6 TRANSCRIPTION FACTOR (EUROFUNG)"/>
    <property type="match status" value="1"/>
</dbReference>
<proteinExistence type="predicted"/>
<sequence length="386" mass="42329">MAMDDDQTVDRVQALVIYAIVLHAQHQPTAADQCISRAALVATNVGMQYPSFAQRQSLPSAVNIESARRIWWELYSIDVYFAALHHRPRHLISSGNLYPLLPCSQAQYEAGYCDAMPSTIPMLDGRVFNMNPGVEFSSYCYRIEAARIIDRILALAATDEATPDDVQAIDNALVSWKYNLPSSRSDAVSLAGEVDQMLFQAHCLIACAAIFLHFPRSDLPATVPTAADITCAKEYQQLTPTSAQHTTKAIAASKELSNLAAVPYPMERHSPLFACALILGCIVQLAAASTCLREGGNKCLQHHWDRLNLMISTLKFLGERWKVAQIAAQRLMPVAKVMFAAQAGSTSAAYIGSADDSGSSTGYEFNDMSWFDLLEPEILSYSVLNV</sequence>
<organism evidence="3 4">
    <name type="scientific">Meristemomyces frigidus</name>
    <dbReference type="NCBI Taxonomy" id="1508187"/>
    <lineage>
        <taxon>Eukaryota</taxon>
        <taxon>Fungi</taxon>
        <taxon>Dikarya</taxon>
        <taxon>Ascomycota</taxon>
        <taxon>Pezizomycotina</taxon>
        <taxon>Dothideomycetes</taxon>
        <taxon>Dothideomycetidae</taxon>
        <taxon>Mycosphaerellales</taxon>
        <taxon>Teratosphaeriaceae</taxon>
        <taxon>Meristemomyces</taxon>
    </lineage>
</organism>
<protein>
    <recommendedName>
        <fullName evidence="2">Xylanolytic transcriptional activator regulatory domain-containing protein</fullName>
    </recommendedName>
</protein>
<feature type="domain" description="Xylanolytic transcriptional activator regulatory" evidence="2">
    <location>
        <begin position="7"/>
        <end position="109"/>
    </location>
</feature>
<accession>A0AAN7TRQ8</accession>
<dbReference type="GO" id="GO:0003677">
    <property type="term" value="F:DNA binding"/>
    <property type="evidence" value="ECO:0007669"/>
    <property type="project" value="InterPro"/>
</dbReference>
<dbReference type="GO" id="GO:0008270">
    <property type="term" value="F:zinc ion binding"/>
    <property type="evidence" value="ECO:0007669"/>
    <property type="project" value="InterPro"/>
</dbReference>
<evidence type="ECO:0000313" key="3">
    <source>
        <dbReference type="EMBL" id="KAK5113248.1"/>
    </source>
</evidence>
<name>A0AAN7TRQ8_9PEZI</name>
<evidence type="ECO:0000256" key="1">
    <source>
        <dbReference type="ARBA" id="ARBA00023242"/>
    </source>
</evidence>
<evidence type="ECO:0000259" key="2">
    <source>
        <dbReference type="Pfam" id="PF04082"/>
    </source>
</evidence>
<dbReference type="Pfam" id="PF04082">
    <property type="entry name" value="Fungal_trans"/>
    <property type="match status" value="1"/>
</dbReference>
<dbReference type="Proteomes" id="UP001310890">
    <property type="component" value="Unassembled WGS sequence"/>
</dbReference>